<feature type="transmembrane region" description="Helical" evidence="9">
    <location>
        <begin position="209"/>
        <end position="231"/>
    </location>
</feature>
<feature type="transmembrane region" description="Helical" evidence="9">
    <location>
        <begin position="301"/>
        <end position="324"/>
    </location>
</feature>
<sequence>MSPEALGQLLPLFVAVPLITAGLLTLAGDRPRVHRLVVALVLCLTAGAGALIVARSLDGDVLATSVGGWPGGIGIGFAADMLTGLMLLLTSLLTLVGVNLAHGTRVVNSLYFGPLMLVLMAGVNGALLTADLFNLFVFIEVMLLPSYGLYVLSANRREPLRRVDGARLYVTLNLLTSTILVVAVGFLYALTGTVNLAVMAGAAARDERVAIAGGLVLFALSIKASVVPLHGWLARAYPSTSPAVTAIFAALHTKVAVYALYRVFSVLFDNDARFLPLLLALAGLTLAVGALASVGVHGVRLVLSWQMVSGIGGILVGLGLSTQLGLSAGLFYLVHHMVAMGCLLAATAAVEVRYGTGRLADLQGLARREPLVAVVFFVGLLSIVGIPPFSGFVGKLMLVTAGVEAGRLVTVAVVLVGSLVSLWALLRVWDAWFWGQPGSPHGLRERLATAALPVVGLGAERTGPSGRGSSTDHERTESWTSTQTIDPPTGVMPVTFAADEDVTRSRIPVRLAMPGVVLAAATLVLGLAGQGLWTLTDVAAQGLLDPARYIEAVLAP</sequence>
<comment type="caution">
    <text evidence="11">The sequence shown here is derived from an EMBL/GenBank/DDBJ whole genome shotgun (WGS) entry which is preliminary data.</text>
</comment>
<evidence type="ECO:0000256" key="5">
    <source>
        <dbReference type="ARBA" id="ARBA00022989"/>
    </source>
</evidence>
<evidence type="ECO:0000259" key="10">
    <source>
        <dbReference type="Pfam" id="PF00361"/>
    </source>
</evidence>
<evidence type="ECO:0000313" key="11">
    <source>
        <dbReference type="EMBL" id="MBB5848213.1"/>
    </source>
</evidence>
<gene>
    <name evidence="11" type="ORF">HDA33_000777</name>
</gene>
<evidence type="ECO:0000256" key="7">
    <source>
        <dbReference type="RuleBase" id="RU000320"/>
    </source>
</evidence>
<evidence type="ECO:0000313" key="12">
    <source>
        <dbReference type="Proteomes" id="UP000567246"/>
    </source>
</evidence>
<protein>
    <submittedName>
        <fullName evidence="11">Multicomponent Na+:H+ antiporter subunit D</fullName>
    </submittedName>
</protein>
<evidence type="ECO:0000256" key="6">
    <source>
        <dbReference type="ARBA" id="ARBA00023136"/>
    </source>
</evidence>
<dbReference type="Proteomes" id="UP000567246">
    <property type="component" value="Unassembled WGS sequence"/>
</dbReference>
<dbReference type="EMBL" id="JACHMW010000001">
    <property type="protein sequence ID" value="MBB5848213.1"/>
    <property type="molecule type" value="Genomic_DNA"/>
</dbReference>
<proteinExistence type="inferred from homology"/>
<keyword evidence="6 9" id="KW-0472">Membrane</keyword>
<feature type="transmembrane region" description="Helical" evidence="9">
    <location>
        <begin position="273"/>
        <end position="294"/>
    </location>
</feature>
<dbReference type="InterPro" id="IPR003918">
    <property type="entry name" value="NADH_UbQ_OxRdtase"/>
</dbReference>
<dbReference type="InterPro" id="IPR001750">
    <property type="entry name" value="ND/Mrp_TM"/>
</dbReference>
<dbReference type="GO" id="GO:0008137">
    <property type="term" value="F:NADH dehydrogenase (ubiquinone) activity"/>
    <property type="evidence" value="ECO:0007669"/>
    <property type="project" value="InterPro"/>
</dbReference>
<keyword evidence="12" id="KW-1185">Reference proteome</keyword>
<keyword evidence="4 7" id="KW-0812">Transmembrane</keyword>
<dbReference type="InterPro" id="IPR050586">
    <property type="entry name" value="CPA3_Na-H_Antiporter_D"/>
</dbReference>
<accession>A0A7W9JIC2</accession>
<evidence type="ECO:0000256" key="8">
    <source>
        <dbReference type="SAM" id="MobiDB-lite"/>
    </source>
</evidence>
<dbReference type="PANTHER" id="PTHR42703:SF1">
    <property type="entry name" value="NA(+)_H(+) ANTIPORTER SUBUNIT D1"/>
    <property type="match status" value="1"/>
</dbReference>
<feature type="transmembrane region" description="Helical" evidence="9">
    <location>
        <begin position="511"/>
        <end position="533"/>
    </location>
</feature>
<feature type="transmembrane region" description="Helical" evidence="9">
    <location>
        <begin position="330"/>
        <end position="350"/>
    </location>
</feature>
<organism evidence="11 12">
    <name type="scientific">Micrococcus endophyticus</name>
    <dbReference type="NCBI Taxonomy" id="455343"/>
    <lineage>
        <taxon>Bacteria</taxon>
        <taxon>Bacillati</taxon>
        <taxon>Actinomycetota</taxon>
        <taxon>Actinomycetes</taxon>
        <taxon>Micrococcales</taxon>
        <taxon>Micrococcaceae</taxon>
        <taxon>Micrococcus</taxon>
    </lineage>
</organism>
<feature type="transmembrane region" description="Helical" evidence="9">
    <location>
        <begin position="166"/>
        <end position="189"/>
    </location>
</feature>
<feature type="transmembrane region" description="Helical" evidence="9">
    <location>
        <begin position="405"/>
        <end position="426"/>
    </location>
</feature>
<evidence type="ECO:0000256" key="3">
    <source>
        <dbReference type="ARBA" id="ARBA00022475"/>
    </source>
</evidence>
<feature type="transmembrane region" description="Helical" evidence="9">
    <location>
        <begin position="243"/>
        <end position="261"/>
    </location>
</feature>
<dbReference type="NCBIfam" id="NF006238">
    <property type="entry name" value="PRK08375.1-4"/>
    <property type="match status" value="1"/>
</dbReference>
<dbReference type="AlphaFoldDB" id="A0A7W9JIC2"/>
<feature type="transmembrane region" description="Helical" evidence="9">
    <location>
        <begin position="6"/>
        <end position="24"/>
    </location>
</feature>
<feature type="transmembrane region" description="Helical" evidence="9">
    <location>
        <begin position="36"/>
        <end position="54"/>
    </location>
</feature>
<feature type="transmembrane region" description="Helical" evidence="9">
    <location>
        <begin position="135"/>
        <end position="154"/>
    </location>
</feature>
<dbReference type="RefSeq" id="WP_184171106.1">
    <property type="nucleotide sequence ID" value="NZ_BAABAG010000008.1"/>
</dbReference>
<evidence type="ECO:0000256" key="2">
    <source>
        <dbReference type="ARBA" id="ARBA00005346"/>
    </source>
</evidence>
<evidence type="ECO:0000256" key="9">
    <source>
        <dbReference type="SAM" id="Phobius"/>
    </source>
</evidence>
<dbReference type="GO" id="GO:0005886">
    <property type="term" value="C:plasma membrane"/>
    <property type="evidence" value="ECO:0007669"/>
    <property type="project" value="UniProtKB-SubCell"/>
</dbReference>
<dbReference type="GO" id="GO:0042773">
    <property type="term" value="P:ATP synthesis coupled electron transport"/>
    <property type="evidence" value="ECO:0007669"/>
    <property type="project" value="InterPro"/>
</dbReference>
<keyword evidence="5 9" id="KW-1133">Transmembrane helix</keyword>
<feature type="domain" description="NADH:quinone oxidoreductase/Mrp antiporter transmembrane" evidence="10">
    <location>
        <begin position="131"/>
        <end position="420"/>
    </location>
</feature>
<feature type="transmembrane region" description="Helical" evidence="9">
    <location>
        <begin position="371"/>
        <end position="393"/>
    </location>
</feature>
<evidence type="ECO:0000256" key="1">
    <source>
        <dbReference type="ARBA" id="ARBA00004651"/>
    </source>
</evidence>
<name>A0A7W9JIC2_9MICC</name>
<feature type="transmembrane region" description="Helical" evidence="9">
    <location>
        <begin position="110"/>
        <end position="129"/>
    </location>
</feature>
<dbReference type="Pfam" id="PF00361">
    <property type="entry name" value="Proton_antipo_M"/>
    <property type="match status" value="1"/>
</dbReference>
<dbReference type="PANTHER" id="PTHR42703">
    <property type="entry name" value="NADH DEHYDROGENASE"/>
    <property type="match status" value="1"/>
</dbReference>
<feature type="transmembrane region" description="Helical" evidence="9">
    <location>
        <begin position="74"/>
        <end position="98"/>
    </location>
</feature>
<feature type="region of interest" description="Disordered" evidence="8">
    <location>
        <begin position="459"/>
        <end position="484"/>
    </location>
</feature>
<comment type="subcellular location">
    <subcellularLocation>
        <location evidence="1">Cell membrane</location>
        <topology evidence="1">Multi-pass membrane protein</topology>
    </subcellularLocation>
    <subcellularLocation>
        <location evidence="7">Membrane</location>
        <topology evidence="7">Multi-pass membrane protein</topology>
    </subcellularLocation>
</comment>
<comment type="similarity">
    <text evidence="2">Belongs to the CPA3 antiporters (TC 2.A.63) subunit D family.</text>
</comment>
<evidence type="ECO:0000256" key="4">
    <source>
        <dbReference type="ARBA" id="ARBA00022692"/>
    </source>
</evidence>
<dbReference type="PRINTS" id="PR01437">
    <property type="entry name" value="NUOXDRDTASE4"/>
</dbReference>
<reference evidence="11 12" key="1">
    <citation type="submission" date="2020-08" db="EMBL/GenBank/DDBJ databases">
        <title>Sequencing the genomes of 1000 actinobacteria strains.</title>
        <authorList>
            <person name="Klenk H.-P."/>
        </authorList>
    </citation>
    <scope>NUCLEOTIDE SEQUENCE [LARGE SCALE GENOMIC DNA]</scope>
    <source>
        <strain evidence="11 12">DSM 17945</strain>
    </source>
</reference>
<keyword evidence="3" id="KW-1003">Cell membrane</keyword>